<evidence type="ECO:0000313" key="3">
    <source>
        <dbReference type="Proteomes" id="UP001212499"/>
    </source>
</evidence>
<feature type="region of interest" description="Disordered" evidence="1">
    <location>
        <begin position="27"/>
        <end position="129"/>
    </location>
</feature>
<reference evidence="2 3" key="1">
    <citation type="submission" date="2023-01" db="EMBL/GenBank/DDBJ databases">
        <title>Genomes from the Australian National Cyanobacteria Reference Collection.</title>
        <authorList>
            <person name="Willis A."/>
            <person name="Lee E.M.F."/>
        </authorList>
    </citation>
    <scope>NUCLEOTIDE SEQUENCE [LARGE SCALE GENOMIC DNA]</scope>
    <source>
        <strain evidence="2 3">CS-1033</strain>
    </source>
</reference>
<accession>A0ABT5ALM8</accession>
<evidence type="ECO:0000256" key="1">
    <source>
        <dbReference type="SAM" id="MobiDB-lite"/>
    </source>
</evidence>
<proteinExistence type="predicted"/>
<keyword evidence="3" id="KW-1185">Reference proteome</keyword>
<protein>
    <submittedName>
        <fullName evidence="2">Uncharacterized protein</fullName>
    </submittedName>
</protein>
<feature type="compositionally biased region" description="Low complexity" evidence="1">
    <location>
        <begin position="54"/>
        <end position="71"/>
    </location>
</feature>
<comment type="caution">
    <text evidence="2">The sequence shown here is derived from an EMBL/GenBank/DDBJ whole genome shotgun (WGS) entry which is preliminary data.</text>
</comment>
<feature type="compositionally biased region" description="Low complexity" evidence="1">
    <location>
        <begin position="85"/>
        <end position="121"/>
    </location>
</feature>
<name>A0ABT5ALM8_9CYAN</name>
<dbReference type="EMBL" id="JAQMUH010000007">
    <property type="protein sequence ID" value="MDB9538189.1"/>
    <property type="molecule type" value="Genomic_DNA"/>
</dbReference>
<sequence>MGRWTPIILMGGGLAILVGTLLGINFPIGGQETAGNDVPDGKTSRVLPANINVNSSSPSRSTSNDRPTPSRGDVAQDSFSPPPRTSVSRSNDSSSTSETLSSSRSTGVQSATTSSSPTTTSQRPIRALW</sequence>
<gene>
    <name evidence="2" type="ORF">PN457_00650</name>
</gene>
<organism evidence="2 3">
    <name type="scientific">Anabaenopsis arnoldii</name>
    <dbReference type="NCBI Taxonomy" id="2152938"/>
    <lineage>
        <taxon>Bacteria</taxon>
        <taxon>Bacillati</taxon>
        <taxon>Cyanobacteriota</taxon>
        <taxon>Cyanophyceae</taxon>
        <taxon>Nostocales</taxon>
        <taxon>Nodulariaceae</taxon>
        <taxon>Anabaenopsis</taxon>
    </lineage>
</organism>
<dbReference type="RefSeq" id="WP_271730640.1">
    <property type="nucleotide sequence ID" value="NZ_JANQDP010000122.1"/>
</dbReference>
<evidence type="ECO:0000313" key="2">
    <source>
        <dbReference type="EMBL" id="MDB9538189.1"/>
    </source>
</evidence>
<dbReference type="Proteomes" id="UP001212499">
    <property type="component" value="Unassembled WGS sequence"/>
</dbReference>